<evidence type="ECO:0000256" key="7">
    <source>
        <dbReference type="RuleBase" id="RU000492"/>
    </source>
</evidence>
<keyword evidence="5 8" id="KW-0694">RNA-binding</keyword>
<dbReference type="CDD" id="cd18787">
    <property type="entry name" value="SF2_C_DEAD"/>
    <property type="match status" value="1"/>
</dbReference>
<feature type="domain" description="Helicase ATP-binding" evidence="10">
    <location>
        <begin position="97"/>
        <end position="271"/>
    </location>
</feature>
<evidence type="ECO:0000256" key="3">
    <source>
        <dbReference type="ARBA" id="ARBA00022806"/>
    </source>
</evidence>
<dbReference type="SUPFAM" id="SSF52540">
    <property type="entry name" value="P-loop containing nucleoside triphosphate hydrolases"/>
    <property type="match status" value="2"/>
</dbReference>
<dbReference type="EC" id="3.6.4.13" evidence="8"/>
<evidence type="ECO:0000259" key="11">
    <source>
        <dbReference type="PROSITE" id="PS51194"/>
    </source>
</evidence>
<dbReference type="InterPro" id="IPR027417">
    <property type="entry name" value="P-loop_NTPase"/>
</dbReference>
<evidence type="ECO:0000259" key="12">
    <source>
        <dbReference type="PROSITE" id="PS51195"/>
    </source>
</evidence>
<dbReference type="InterPro" id="IPR011545">
    <property type="entry name" value="DEAD/DEAH_box_helicase_dom"/>
</dbReference>
<dbReference type="GO" id="GO:0003724">
    <property type="term" value="F:RNA helicase activity"/>
    <property type="evidence" value="ECO:0007669"/>
    <property type="project" value="UniProtKB-EC"/>
</dbReference>
<dbReference type="Gene3D" id="3.40.50.300">
    <property type="entry name" value="P-loop containing nucleotide triphosphate hydrolases"/>
    <property type="match status" value="2"/>
</dbReference>
<comment type="caution">
    <text evidence="13">The sequence shown here is derived from an EMBL/GenBank/DDBJ whole genome shotgun (WGS) entry which is preliminary data.</text>
</comment>
<proteinExistence type="inferred from homology"/>
<evidence type="ECO:0000313" key="13">
    <source>
        <dbReference type="EMBL" id="KAJ9562622.1"/>
    </source>
</evidence>
<keyword evidence="2 7" id="KW-0378">Hydrolase</keyword>
<protein>
    <recommendedName>
        <fullName evidence="8">ATP-dependent RNA helicase</fullName>
        <ecNumber evidence="8">3.6.4.13</ecNumber>
    </recommendedName>
</protein>
<evidence type="ECO:0000256" key="9">
    <source>
        <dbReference type="SAM" id="MobiDB-lite"/>
    </source>
</evidence>
<evidence type="ECO:0000256" key="2">
    <source>
        <dbReference type="ARBA" id="ARBA00022801"/>
    </source>
</evidence>
<feature type="domain" description="DEAD-box RNA helicase Q" evidence="12">
    <location>
        <begin position="66"/>
        <end position="94"/>
    </location>
</feature>
<keyword evidence="1 7" id="KW-0547">Nucleotide-binding</keyword>
<dbReference type="SMART" id="SM01178">
    <property type="entry name" value="DUF4217"/>
    <property type="match status" value="1"/>
</dbReference>
<dbReference type="SMART" id="SM00487">
    <property type="entry name" value="DEXDc"/>
    <property type="match status" value="1"/>
</dbReference>
<dbReference type="GO" id="GO:0005524">
    <property type="term" value="F:ATP binding"/>
    <property type="evidence" value="ECO:0007669"/>
    <property type="project" value="UniProtKB-UniRule"/>
</dbReference>
<evidence type="ECO:0000256" key="1">
    <source>
        <dbReference type="ARBA" id="ARBA00022741"/>
    </source>
</evidence>
<dbReference type="GO" id="GO:0016787">
    <property type="term" value="F:hydrolase activity"/>
    <property type="evidence" value="ECO:0007669"/>
    <property type="project" value="UniProtKB-KW"/>
</dbReference>
<keyword evidence="14" id="KW-1185">Reference proteome</keyword>
<dbReference type="PANTHER" id="PTHR24031">
    <property type="entry name" value="RNA HELICASE"/>
    <property type="match status" value="1"/>
</dbReference>
<dbReference type="AlphaFoldDB" id="A0AA38WIW2"/>
<sequence>MKKPKSKQLKLQTRTSEVQEIELLEKWIEFGKPESGSNPLSLPPLPAKSPVGRIDEDTYSQYAGCTKFQQLPLSKNTKDGVRQSGFKNMTNIQRASLPHALCGRDILGAAKTGSGKTLAFIIPVLEKLYKARWGLEDGVGSIILSPTRELANQLFGVLKSVGKHHGFSAGLLIGGNEYDEEKDRVNRMNILICTPGRLLKHMDTTPNFDCSELQVLVLDEADRILDAGFKKEVNAIISQLPKYRQTMLFSATQTKSVKDLARLSLKDPEYIAVDEEAISATPSRLQQKVMLVPLDQKLDMLWSFIKAHLNSRILVFLSSCKQVRFVYEAFKKLRPGIPLKCLHGRMKQIKRTFILQQFVEQRSVLFSTDVSSRGLDFNKGVDWVVQVDCPDDVASYIHRVGRTARYDSAGRSVLFLLPSEMKMLERLQEKKIPVQFDKANTKRLQSVSGLLAALLAKYTDLQPLAQRAFKTYVKSIYKQKDKEVFDVTKLPIDDFSASLGLPMTPQLRYLDRKNIDKKVSGESNLVPEVPVKKDSIKLLREKPTNDLFEESEEEELDLLKSKEVADGEEGIAADHLLPTTRVLKKKKLKINVHRPVGTRVVFDEEGNTLPPLATLADLSATDSALLDKDKVMKRYAEMREDMKTRDQEDKLLDRQRRKEKRIKEKNKYKRARDEEEEDDDDDEDDDGFSNKDTKKSKVYFNSDSEDEDGRSKVALKTDAISLAEQEELALKLLSSMNS</sequence>
<evidence type="ECO:0000313" key="14">
    <source>
        <dbReference type="Proteomes" id="UP001172457"/>
    </source>
</evidence>
<dbReference type="InterPro" id="IPR014014">
    <property type="entry name" value="RNA_helicase_DEAD_Q_motif"/>
</dbReference>
<name>A0AA38WIW2_9ASTR</name>
<dbReference type="InterPro" id="IPR025313">
    <property type="entry name" value="SPB4-like_CTE"/>
</dbReference>
<organism evidence="13 14">
    <name type="scientific">Centaurea solstitialis</name>
    <name type="common">yellow star-thistle</name>
    <dbReference type="NCBI Taxonomy" id="347529"/>
    <lineage>
        <taxon>Eukaryota</taxon>
        <taxon>Viridiplantae</taxon>
        <taxon>Streptophyta</taxon>
        <taxon>Embryophyta</taxon>
        <taxon>Tracheophyta</taxon>
        <taxon>Spermatophyta</taxon>
        <taxon>Magnoliopsida</taxon>
        <taxon>eudicotyledons</taxon>
        <taxon>Gunneridae</taxon>
        <taxon>Pentapetalae</taxon>
        <taxon>asterids</taxon>
        <taxon>campanulids</taxon>
        <taxon>Asterales</taxon>
        <taxon>Asteraceae</taxon>
        <taxon>Carduoideae</taxon>
        <taxon>Cardueae</taxon>
        <taxon>Centaureinae</taxon>
        <taxon>Centaurea</taxon>
    </lineage>
</organism>
<reference evidence="13" key="1">
    <citation type="submission" date="2023-03" db="EMBL/GenBank/DDBJ databases">
        <title>Chromosome-scale reference genome and RAD-based genetic map of yellow starthistle (Centaurea solstitialis) reveal putative structural variation and QTLs associated with invader traits.</title>
        <authorList>
            <person name="Reatini B."/>
            <person name="Cang F.A."/>
            <person name="Jiang Q."/>
            <person name="Mckibben M.T.W."/>
            <person name="Barker M.S."/>
            <person name="Rieseberg L.H."/>
            <person name="Dlugosch K.M."/>
        </authorList>
    </citation>
    <scope>NUCLEOTIDE SEQUENCE</scope>
    <source>
        <strain evidence="13">CAN-66</strain>
        <tissue evidence="13">Leaf</tissue>
    </source>
</reference>
<dbReference type="Proteomes" id="UP001172457">
    <property type="component" value="Chromosome 2"/>
</dbReference>
<dbReference type="PROSITE" id="PS00039">
    <property type="entry name" value="DEAD_ATP_HELICASE"/>
    <property type="match status" value="1"/>
</dbReference>
<evidence type="ECO:0000256" key="6">
    <source>
        <dbReference type="PROSITE-ProRule" id="PRU00552"/>
    </source>
</evidence>
<keyword evidence="4 7" id="KW-0067">ATP-binding</keyword>
<dbReference type="InterPro" id="IPR014001">
    <property type="entry name" value="Helicase_ATP-bd"/>
</dbReference>
<dbReference type="PROSITE" id="PS51195">
    <property type="entry name" value="Q_MOTIF"/>
    <property type="match status" value="1"/>
</dbReference>
<dbReference type="GO" id="GO:0003723">
    <property type="term" value="F:RNA binding"/>
    <property type="evidence" value="ECO:0007669"/>
    <property type="project" value="UniProtKB-UniRule"/>
</dbReference>
<feature type="domain" description="Helicase C-terminal" evidence="11">
    <location>
        <begin position="293"/>
        <end position="455"/>
    </location>
</feature>
<feature type="compositionally biased region" description="Acidic residues" evidence="9">
    <location>
        <begin position="674"/>
        <end position="687"/>
    </location>
</feature>
<feature type="short sequence motif" description="Q motif" evidence="6">
    <location>
        <begin position="66"/>
        <end position="94"/>
    </location>
</feature>
<comment type="catalytic activity">
    <reaction evidence="8">
        <text>ATP + H2O = ADP + phosphate + H(+)</text>
        <dbReference type="Rhea" id="RHEA:13065"/>
        <dbReference type="ChEBI" id="CHEBI:15377"/>
        <dbReference type="ChEBI" id="CHEBI:15378"/>
        <dbReference type="ChEBI" id="CHEBI:30616"/>
        <dbReference type="ChEBI" id="CHEBI:43474"/>
        <dbReference type="ChEBI" id="CHEBI:456216"/>
        <dbReference type="EC" id="3.6.4.13"/>
    </reaction>
</comment>
<dbReference type="EMBL" id="JARYMX010000002">
    <property type="protein sequence ID" value="KAJ9562622.1"/>
    <property type="molecule type" value="Genomic_DNA"/>
</dbReference>
<evidence type="ECO:0000256" key="8">
    <source>
        <dbReference type="RuleBase" id="RU365068"/>
    </source>
</evidence>
<comment type="similarity">
    <text evidence="7">Belongs to the DEAD box helicase family.</text>
</comment>
<evidence type="ECO:0000259" key="10">
    <source>
        <dbReference type="PROSITE" id="PS51192"/>
    </source>
</evidence>
<keyword evidence="3 7" id="KW-0347">Helicase</keyword>
<dbReference type="Pfam" id="PF13959">
    <property type="entry name" value="CTE_SPB4"/>
    <property type="match status" value="1"/>
</dbReference>
<evidence type="ECO:0000256" key="5">
    <source>
        <dbReference type="ARBA" id="ARBA00022884"/>
    </source>
</evidence>
<dbReference type="InterPro" id="IPR001650">
    <property type="entry name" value="Helicase_C-like"/>
</dbReference>
<dbReference type="PROSITE" id="PS51194">
    <property type="entry name" value="HELICASE_CTER"/>
    <property type="match status" value="1"/>
</dbReference>
<comment type="function">
    <text evidence="8">RNA helicase.</text>
</comment>
<dbReference type="Pfam" id="PF00271">
    <property type="entry name" value="Helicase_C"/>
    <property type="match status" value="1"/>
</dbReference>
<gene>
    <name evidence="13" type="ORF">OSB04_007782</name>
</gene>
<dbReference type="PROSITE" id="PS51192">
    <property type="entry name" value="HELICASE_ATP_BIND_1"/>
    <property type="match status" value="1"/>
</dbReference>
<dbReference type="InterPro" id="IPR000629">
    <property type="entry name" value="RNA-helicase_DEAD-box_CS"/>
</dbReference>
<comment type="domain">
    <text evidence="8">The Q motif is unique to and characteristic of the DEAD box family of RNA helicases and controls ATP binding and hydrolysis.</text>
</comment>
<accession>A0AA38WIW2</accession>
<dbReference type="SMART" id="SM00490">
    <property type="entry name" value="HELICc"/>
    <property type="match status" value="1"/>
</dbReference>
<evidence type="ECO:0000256" key="4">
    <source>
        <dbReference type="ARBA" id="ARBA00022840"/>
    </source>
</evidence>
<dbReference type="CDD" id="cd17941">
    <property type="entry name" value="DEADc_DDX10"/>
    <property type="match status" value="1"/>
</dbReference>
<dbReference type="Pfam" id="PF00270">
    <property type="entry name" value="DEAD"/>
    <property type="match status" value="1"/>
</dbReference>
<feature type="region of interest" description="Disordered" evidence="9">
    <location>
        <begin position="663"/>
        <end position="711"/>
    </location>
</feature>